<dbReference type="SUPFAM" id="SSF53756">
    <property type="entry name" value="UDP-Glycosyltransferase/glycogen phosphorylase"/>
    <property type="match status" value="1"/>
</dbReference>
<dbReference type="InterPro" id="IPR050194">
    <property type="entry name" value="Glycosyltransferase_grp1"/>
</dbReference>
<dbReference type="PANTHER" id="PTHR45947">
    <property type="entry name" value="SULFOQUINOVOSYL TRANSFERASE SQD2"/>
    <property type="match status" value="1"/>
</dbReference>
<feature type="domain" description="Glycosyltransferase subfamily 4-like N-terminal" evidence="5">
    <location>
        <begin position="438"/>
        <end position="612"/>
    </location>
</feature>
<evidence type="ECO:0000256" key="3">
    <source>
        <dbReference type="ARBA" id="ARBA00022679"/>
    </source>
</evidence>
<dbReference type="InterPro" id="IPR028098">
    <property type="entry name" value="Glyco_trans_4-like_N"/>
</dbReference>
<gene>
    <name evidence="6" type="ORF">ACFSW7_13390</name>
</gene>
<dbReference type="RefSeq" id="WP_154651584.1">
    <property type="nucleotide sequence ID" value="NZ_JBHUNE010000013.1"/>
</dbReference>
<keyword evidence="2" id="KW-0328">Glycosyltransferase</keyword>
<proteinExistence type="predicted"/>
<name>A0ABW5V262_9MICO</name>
<dbReference type="InterPro" id="IPR001296">
    <property type="entry name" value="Glyco_trans_1"/>
</dbReference>
<evidence type="ECO:0000256" key="1">
    <source>
        <dbReference type="ARBA" id="ARBA00021292"/>
    </source>
</evidence>
<organism evidence="6 7">
    <name type="scientific">Gulosibacter faecalis</name>
    <dbReference type="NCBI Taxonomy" id="272240"/>
    <lineage>
        <taxon>Bacteria</taxon>
        <taxon>Bacillati</taxon>
        <taxon>Actinomycetota</taxon>
        <taxon>Actinomycetes</taxon>
        <taxon>Micrococcales</taxon>
        <taxon>Microbacteriaceae</taxon>
        <taxon>Gulosibacter</taxon>
    </lineage>
</organism>
<keyword evidence="7" id="KW-1185">Reference proteome</keyword>
<feature type="domain" description="Glycosyl transferase family 1" evidence="4">
    <location>
        <begin position="632"/>
        <end position="799"/>
    </location>
</feature>
<reference evidence="7" key="1">
    <citation type="journal article" date="2019" name="Int. J. Syst. Evol. Microbiol.">
        <title>The Global Catalogue of Microorganisms (GCM) 10K type strain sequencing project: providing services to taxonomists for standard genome sequencing and annotation.</title>
        <authorList>
            <consortium name="The Broad Institute Genomics Platform"/>
            <consortium name="The Broad Institute Genome Sequencing Center for Infectious Disease"/>
            <person name="Wu L."/>
            <person name="Ma J."/>
        </authorList>
    </citation>
    <scope>NUCLEOTIDE SEQUENCE [LARGE SCALE GENOMIC DNA]</scope>
    <source>
        <strain evidence="7">TISTR 1514</strain>
    </source>
</reference>
<evidence type="ECO:0000256" key="2">
    <source>
        <dbReference type="ARBA" id="ARBA00022676"/>
    </source>
</evidence>
<dbReference type="EMBL" id="JBHUNE010000013">
    <property type="protein sequence ID" value="MFD2759373.1"/>
    <property type="molecule type" value="Genomic_DNA"/>
</dbReference>
<sequence>MTSQNASSWQLETAITDEFAAAWASLCGPGGDPAEFWRSASRLGKDNAGDPLSLRMLTRLALGEQYPAESRFVALLLEANGAGSLAARLTDFSNEDSAKAWQRRRLIEAREHYVETQEAAAHEGSAIHLEVRGGTVRLLEDSDDLPAEASWQDALLAVARASSPLLSPTTVRVEVFDADSSALYRDLALVGYLGNLRIAVIEHSEGTSELEPKVREWVGHRSAELAVFVPHGDGFRLAQLYGRTLQRPAHIDRTFAALEVRRWLEFDWLLEAATAKVFDVPRLFELKSLVESISIAQLPRTDVSILEQVLAFVPELESRGIALERLATVFLDRGDFGVAEVLLNLVGEAQQSSYFQGRINRARFGLAKFEEVREHEGKYPVRKQDQALIDEARAAVHLLTALAAAEASDVRQVSAPTSSGDSFAVTSILHASAPHQSGGYANRAHQLLGAVQTAGIRLRAYTRPGFPDESLSSGAVVANSFEGVDYFRLGGDLSRNRGEYQYMVECLETYRQVLRENRPDVVHLRSTYVSALPGIIAAREAGIPTVYEVSGMWELVYATYGDARRESMRARTVRLENAVLRNADRVVTLTRAMADIINERVTTRNPVEVLPNAVDIDRFRPMPKDAALLTELGWSEETPVIGYAGSVVDYEGLEVLVDALAELRDSGVEFRFVLIGDGTVMNQVQSRIDEHELGTNVLVTGRIPHAEVERYYSIFDICAFPRLSTPATEAVSPLKPFEALASGKAVIVSDVAALVEIVGENERGIVVPNGDAHALADAIRSLIENPDLRATLGATSREWVGTNHTWEAVGGRFVDVLRAARGTKRNSG</sequence>
<evidence type="ECO:0000313" key="6">
    <source>
        <dbReference type="EMBL" id="MFD2759373.1"/>
    </source>
</evidence>
<dbReference type="CDD" id="cd03794">
    <property type="entry name" value="GT4_WbuB-like"/>
    <property type="match status" value="1"/>
</dbReference>
<dbReference type="PANTHER" id="PTHR45947:SF3">
    <property type="entry name" value="SULFOQUINOVOSYL TRANSFERASE SQD2"/>
    <property type="match status" value="1"/>
</dbReference>
<dbReference type="Pfam" id="PF00534">
    <property type="entry name" value="Glycos_transf_1"/>
    <property type="match status" value="1"/>
</dbReference>
<evidence type="ECO:0000313" key="7">
    <source>
        <dbReference type="Proteomes" id="UP001597492"/>
    </source>
</evidence>
<comment type="caution">
    <text evidence="6">The sequence shown here is derived from an EMBL/GenBank/DDBJ whole genome shotgun (WGS) entry which is preliminary data.</text>
</comment>
<keyword evidence="3" id="KW-0808">Transferase</keyword>
<evidence type="ECO:0000259" key="4">
    <source>
        <dbReference type="Pfam" id="PF00534"/>
    </source>
</evidence>
<dbReference type="Pfam" id="PF13579">
    <property type="entry name" value="Glyco_trans_4_4"/>
    <property type="match status" value="1"/>
</dbReference>
<protein>
    <recommendedName>
        <fullName evidence="1">D-inositol 3-phosphate glycosyltransferase</fullName>
    </recommendedName>
</protein>
<accession>A0ABW5V262</accession>
<dbReference type="Gene3D" id="3.40.50.2000">
    <property type="entry name" value="Glycogen Phosphorylase B"/>
    <property type="match status" value="2"/>
</dbReference>
<evidence type="ECO:0000259" key="5">
    <source>
        <dbReference type="Pfam" id="PF13579"/>
    </source>
</evidence>
<dbReference type="Proteomes" id="UP001597492">
    <property type="component" value="Unassembled WGS sequence"/>
</dbReference>